<keyword evidence="22" id="KW-1185">Reference proteome</keyword>
<evidence type="ECO:0000256" key="2">
    <source>
        <dbReference type="ARBA" id="ARBA00004651"/>
    </source>
</evidence>
<keyword evidence="11" id="KW-1278">Translocase</keyword>
<feature type="region of interest" description="Disordered" evidence="18">
    <location>
        <begin position="545"/>
        <end position="588"/>
    </location>
</feature>
<dbReference type="GO" id="GO:0016491">
    <property type="term" value="F:oxidoreductase activity"/>
    <property type="evidence" value="ECO:0007669"/>
    <property type="project" value="InterPro"/>
</dbReference>
<keyword evidence="10" id="KW-0479">Metal-binding</keyword>
<feature type="compositionally biased region" description="Basic and acidic residues" evidence="18">
    <location>
        <begin position="566"/>
        <end position="576"/>
    </location>
</feature>
<evidence type="ECO:0000256" key="18">
    <source>
        <dbReference type="SAM" id="MobiDB-lite"/>
    </source>
</evidence>
<evidence type="ECO:0000256" key="12">
    <source>
        <dbReference type="ARBA" id="ARBA00022982"/>
    </source>
</evidence>
<dbReference type="PANTHER" id="PTHR19271">
    <property type="entry name" value="CYTOCHROME B"/>
    <property type="match status" value="1"/>
</dbReference>
<evidence type="ECO:0000313" key="22">
    <source>
        <dbReference type="Proteomes" id="UP000502996"/>
    </source>
</evidence>
<evidence type="ECO:0000313" key="21">
    <source>
        <dbReference type="EMBL" id="QIG42514.1"/>
    </source>
</evidence>
<dbReference type="EC" id="7.1.1.8" evidence="3"/>
<feature type="transmembrane region" description="Helical" evidence="19">
    <location>
        <begin position="123"/>
        <end position="144"/>
    </location>
</feature>
<dbReference type="InterPro" id="IPR027387">
    <property type="entry name" value="Cytb/b6-like_sf"/>
</dbReference>
<accession>A0A6G6WBA9</accession>
<dbReference type="GO" id="GO:0022904">
    <property type="term" value="P:respiratory electron transport chain"/>
    <property type="evidence" value="ECO:0007669"/>
    <property type="project" value="InterPro"/>
</dbReference>
<feature type="transmembrane region" description="Helical" evidence="19">
    <location>
        <begin position="156"/>
        <end position="176"/>
    </location>
</feature>
<evidence type="ECO:0000256" key="7">
    <source>
        <dbReference type="ARBA" id="ARBA00022617"/>
    </source>
</evidence>
<feature type="compositionally biased region" description="Basic and acidic residues" evidence="18">
    <location>
        <begin position="545"/>
        <end position="559"/>
    </location>
</feature>
<gene>
    <name evidence="21" type="ORF">G5V58_06765</name>
</gene>
<comment type="subcellular location">
    <subcellularLocation>
        <location evidence="2">Cell membrane</location>
        <topology evidence="2">Multi-pass membrane protein</topology>
    </subcellularLocation>
</comment>
<keyword evidence="5" id="KW-0813">Transport</keyword>
<feature type="transmembrane region" description="Helical" evidence="19">
    <location>
        <begin position="222"/>
        <end position="246"/>
    </location>
</feature>
<dbReference type="GO" id="GO:0008121">
    <property type="term" value="F:quinol-cytochrome-c reductase activity"/>
    <property type="evidence" value="ECO:0007669"/>
    <property type="project" value="UniProtKB-EC"/>
</dbReference>
<dbReference type="GO" id="GO:0046872">
    <property type="term" value="F:metal ion binding"/>
    <property type="evidence" value="ECO:0007669"/>
    <property type="project" value="UniProtKB-KW"/>
</dbReference>
<keyword evidence="12" id="KW-0249">Electron transport</keyword>
<evidence type="ECO:0000256" key="8">
    <source>
        <dbReference type="ARBA" id="ARBA00022660"/>
    </source>
</evidence>
<comment type="catalytic activity">
    <reaction evidence="16">
        <text>a quinol + 2 Fe(III)-[cytochrome c](out) = a quinone + 2 Fe(II)-[cytochrome c](out) + 2 H(+)(out)</text>
        <dbReference type="Rhea" id="RHEA:11484"/>
        <dbReference type="Rhea" id="RHEA-COMP:10350"/>
        <dbReference type="Rhea" id="RHEA-COMP:14399"/>
        <dbReference type="ChEBI" id="CHEBI:15378"/>
        <dbReference type="ChEBI" id="CHEBI:24646"/>
        <dbReference type="ChEBI" id="CHEBI:29033"/>
        <dbReference type="ChEBI" id="CHEBI:29034"/>
        <dbReference type="ChEBI" id="CHEBI:132124"/>
        <dbReference type="EC" id="7.1.1.8"/>
    </reaction>
</comment>
<dbReference type="PROSITE" id="PS51002">
    <property type="entry name" value="CYTB_NTER"/>
    <property type="match status" value="1"/>
</dbReference>
<evidence type="ECO:0000256" key="16">
    <source>
        <dbReference type="ARBA" id="ARBA00029351"/>
    </source>
</evidence>
<dbReference type="InterPro" id="IPR005797">
    <property type="entry name" value="Cyt_b/b6_N"/>
</dbReference>
<dbReference type="Pfam" id="PF13631">
    <property type="entry name" value="Cytochrom_B_N_2"/>
    <property type="match status" value="1"/>
</dbReference>
<dbReference type="KEGG" id="nano:G5V58_06765"/>
<feature type="transmembrane region" description="Helical" evidence="19">
    <location>
        <begin position="345"/>
        <end position="366"/>
    </location>
</feature>
<dbReference type="RefSeq" id="WP_165230188.1">
    <property type="nucleotide sequence ID" value="NZ_CP049257.1"/>
</dbReference>
<dbReference type="Gene3D" id="1.20.810.10">
    <property type="entry name" value="Cytochrome Bc1 Complex, Chain C"/>
    <property type="match status" value="1"/>
</dbReference>
<evidence type="ECO:0000259" key="20">
    <source>
        <dbReference type="PROSITE" id="PS51002"/>
    </source>
</evidence>
<evidence type="ECO:0000256" key="1">
    <source>
        <dbReference type="ARBA" id="ARBA00001971"/>
    </source>
</evidence>
<dbReference type="PANTHER" id="PTHR19271:SF16">
    <property type="entry name" value="CYTOCHROME B"/>
    <property type="match status" value="1"/>
</dbReference>
<feature type="domain" description="Cytochrome b/b6 N-terminal region profile" evidence="20">
    <location>
        <begin position="27"/>
        <end position="253"/>
    </location>
</feature>
<feature type="transmembrane region" description="Helical" evidence="19">
    <location>
        <begin position="277"/>
        <end position="299"/>
    </location>
</feature>
<organism evidence="21 22">
    <name type="scientific">Nocardioides anomalus</name>
    <dbReference type="NCBI Taxonomy" id="2712223"/>
    <lineage>
        <taxon>Bacteria</taxon>
        <taxon>Bacillati</taxon>
        <taxon>Actinomycetota</taxon>
        <taxon>Actinomycetes</taxon>
        <taxon>Propionibacteriales</taxon>
        <taxon>Nocardioidaceae</taxon>
        <taxon>Nocardioides</taxon>
    </lineage>
</organism>
<evidence type="ECO:0000256" key="19">
    <source>
        <dbReference type="SAM" id="Phobius"/>
    </source>
</evidence>
<feature type="transmembrane region" description="Helical" evidence="19">
    <location>
        <begin position="386"/>
        <end position="405"/>
    </location>
</feature>
<dbReference type="GO" id="GO:0005886">
    <property type="term" value="C:plasma membrane"/>
    <property type="evidence" value="ECO:0007669"/>
    <property type="project" value="UniProtKB-SubCell"/>
</dbReference>
<evidence type="ECO:0000256" key="13">
    <source>
        <dbReference type="ARBA" id="ARBA00022989"/>
    </source>
</evidence>
<keyword evidence="9 19" id="KW-0812">Transmembrane</keyword>
<dbReference type="FunFam" id="1.20.810.10:FF:000007">
    <property type="entry name" value="Ubiquinol-cytochrome C reductase B subunit"/>
    <property type="match status" value="1"/>
</dbReference>
<evidence type="ECO:0000256" key="4">
    <source>
        <dbReference type="ARBA" id="ARBA00016116"/>
    </source>
</evidence>
<keyword evidence="6" id="KW-1003">Cell membrane</keyword>
<dbReference type="InterPro" id="IPR016174">
    <property type="entry name" value="Di-haem_cyt_TM"/>
</dbReference>
<evidence type="ECO:0000256" key="3">
    <source>
        <dbReference type="ARBA" id="ARBA00012951"/>
    </source>
</evidence>
<evidence type="ECO:0000256" key="15">
    <source>
        <dbReference type="ARBA" id="ARBA00023136"/>
    </source>
</evidence>
<comment type="cofactor">
    <cofactor evidence="1">
        <name>heme</name>
        <dbReference type="ChEBI" id="CHEBI:30413"/>
    </cofactor>
</comment>
<dbReference type="Proteomes" id="UP000502996">
    <property type="component" value="Chromosome"/>
</dbReference>
<evidence type="ECO:0000256" key="14">
    <source>
        <dbReference type="ARBA" id="ARBA00023004"/>
    </source>
</evidence>
<protein>
    <recommendedName>
        <fullName evidence="4">Cytochrome bc1 complex cytochrome b subunit</fullName>
        <ecNumber evidence="3">7.1.1.8</ecNumber>
    </recommendedName>
    <alternativeName>
        <fullName evidence="17">Cytochrome bc1 reductase complex subunit QcrB</fullName>
    </alternativeName>
</protein>
<proteinExistence type="predicted"/>
<name>A0A6G6WBA9_9ACTN</name>
<feature type="transmembrane region" description="Helical" evidence="19">
    <location>
        <begin position="53"/>
        <end position="79"/>
    </location>
</feature>
<evidence type="ECO:0000256" key="11">
    <source>
        <dbReference type="ARBA" id="ARBA00022967"/>
    </source>
</evidence>
<evidence type="ECO:0000256" key="5">
    <source>
        <dbReference type="ARBA" id="ARBA00022448"/>
    </source>
</evidence>
<dbReference type="AlphaFoldDB" id="A0A6G6WBA9"/>
<evidence type="ECO:0000256" key="17">
    <source>
        <dbReference type="ARBA" id="ARBA00029568"/>
    </source>
</evidence>
<dbReference type="EMBL" id="CP049257">
    <property type="protein sequence ID" value="QIG42514.1"/>
    <property type="molecule type" value="Genomic_DNA"/>
</dbReference>
<dbReference type="SUPFAM" id="SSF81342">
    <property type="entry name" value="Transmembrane di-heme cytochromes"/>
    <property type="match status" value="1"/>
</dbReference>
<keyword evidence="13 19" id="KW-1133">Transmembrane helix</keyword>
<keyword evidence="8" id="KW-0679">Respiratory chain</keyword>
<keyword evidence="7" id="KW-0349">Heme</keyword>
<reference evidence="21 22" key="1">
    <citation type="submission" date="2020-02" db="EMBL/GenBank/DDBJ databases">
        <title>Full genome sequence of Nocardioides sp. R-3366.</title>
        <authorList>
            <person name="Im W.-T."/>
        </authorList>
    </citation>
    <scope>NUCLEOTIDE SEQUENCE [LARGE SCALE GENOMIC DNA]</scope>
    <source>
        <strain evidence="21 22">R-3366</strain>
    </source>
</reference>
<feature type="transmembrane region" description="Helical" evidence="19">
    <location>
        <begin position="425"/>
        <end position="442"/>
    </location>
</feature>
<keyword evidence="14" id="KW-0408">Iron</keyword>
<evidence type="ECO:0000256" key="9">
    <source>
        <dbReference type="ARBA" id="ARBA00022692"/>
    </source>
</evidence>
<evidence type="ECO:0000256" key="10">
    <source>
        <dbReference type="ARBA" id="ARBA00022723"/>
    </source>
</evidence>
<sequence length="588" mass="65330">MSIDTSKVATTNSTAATASKPSKVGAAATWADDRLGLATLAKKNLRKVFPDHWSFMLGEIALWSFVTLLLSGVFLTLWFDPSMSETHYEGSYAQLRGIEMSRAYASALELSFDVRGGLLMRQIHHWAAMLFIGAMMVHLLRVFFTGAHRKPRELNWAIGAIILLLGTLEGFTGYSLPDDLLSGTGIRAADGFVKSQPIVGTYMSFFLFGGEFPGEHIIPRLYAIHILLIPGILLALISAHMLLLVYHKHTQWPGPGRTEENVVGYPMLPVYAAKAGGFFFIVFGTAALMGGLLSINPVWKYGPYDPSKVTAGSQPDWYMGWPDGALRIMPNIELHIWHHTWALNVFLPIIVLPLLMFTILLMLPFIEAWITGDKRDHHLLQRPRDAPTRTATMVALMTMYGLFWAAGGNDIIAIKLHLSINQITYFMRAAVFIGPVIAFIITRRWCISLQRKDEETLLHGYETGIIMRSPEGGYSERHLPLPADRAYVLAARDRDPDVMGELEADGPDANGVEKQSGLAGRLAGVRHRLRKLMYADNVQKPTAHELEEAHHHAEHEHELQAPMEGHPAEGHTEDPTHGAAARPMTVDD</sequence>
<evidence type="ECO:0000256" key="6">
    <source>
        <dbReference type="ARBA" id="ARBA00022475"/>
    </source>
</evidence>
<keyword evidence="15 19" id="KW-0472">Membrane</keyword>